<gene>
    <name evidence="1" type="ORF">SAMN06269250_0317</name>
</gene>
<reference evidence="2" key="1">
    <citation type="submission" date="2017-09" db="EMBL/GenBank/DDBJ databases">
        <authorList>
            <person name="Varghese N."/>
            <person name="Submissions S."/>
        </authorList>
    </citation>
    <scope>NUCLEOTIDE SEQUENCE [LARGE SCALE GENOMIC DNA]</scope>
    <source>
        <strain evidence="2">DSM 29961</strain>
    </source>
</reference>
<keyword evidence="2" id="KW-1185">Reference proteome</keyword>
<evidence type="ECO:0000313" key="2">
    <source>
        <dbReference type="Proteomes" id="UP000219452"/>
    </source>
</evidence>
<accession>A0A286F4L3</accession>
<name>A0A286F4L3_9BACT</name>
<evidence type="ECO:0000313" key="1">
    <source>
        <dbReference type="EMBL" id="SOD78148.1"/>
    </source>
</evidence>
<organism evidence="1 2">
    <name type="scientific">Spirosoma fluviale</name>
    <dbReference type="NCBI Taxonomy" id="1597977"/>
    <lineage>
        <taxon>Bacteria</taxon>
        <taxon>Pseudomonadati</taxon>
        <taxon>Bacteroidota</taxon>
        <taxon>Cytophagia</taxon>
        <taxon>Cytophagales</taxon>
        <taxon>Cytophagaceae</taxon>
        <taxon>Spirosoma</taxon>
    </lineage>
</organism>
<dbReference type="EMBL" id="OCNH01000001">
    <property type="protein sequence ID" value="SOD78148.1"/>
    <property type="molecule type" value="Genomic_DNA"/>
</dbReference>
<dbReference type="AlphaFoldDB" id="A0A286F4L3"/>
<sequence length="71" mass="8483">MFVKYLFEFLWFCTNVESQRSLVRDTLPDLSFRLYEMMQEVDEAVGGRHLLRSGPSRKIKTGSLMSRFFKR</sequence>
<proteinExistence type="predicted"/>
<dbReference type="Proteomes" id="UP000219452">
    <property type="component" value="Unassembled WGS sequence"/>
</dbReference>
<protein>
    <submittedName>
        <fullName evidence="1">Uncharacterized protein</fullName>
    </submittedName>
</protein>